<reference evidence="1" key="2">
    <citation type="submission" date="2019-01" db="EMBL/GenBank/DDBJ databases">
        <authorList>
            <person name="Li Y."/>
        </authorList>
    </citation>
    <scope>NUCLEOTIDE SEQUENCE [LARGE SCALE GENOMIC DNA]</scope>
    <source>
        <strain evidence="1">CGMCC 1.12963</strain>
    </source>
</reference>
<organism evidence="1 2">
    <name type="scientific">Paenirhodobacter huangdaonensis</name>
    <dbReference type="NCBI Taxonomy" id="2501515"/>
    <lineage>
        <taxon>Bacteria</taxon>
        <taxon>Pseudomonadati</taxon>
        <taxon>Pseudomonadota</taxon>
        <taxon>Alphaproteobacteria</taxon>
        <taxon>Rhodobacterales</taxon>
        <taxon>Rhodobacter group</taxon>
        <taxon>Paenirhodobacter</taxon>
    </lineage>
</organism>
<protein>
    <submittedName>
        <fullName evidence="1">Uncharacterized protein</fullName>
    </submittedName>
</protein>
<dbReference type="RefSeq" id="WP_128157888.1">
    <property type="nucleotide sequence ID" value="NZ_JBHSOM010000006.1"/>
</dbReference>
<evidence type="ECO:0000313" key="2">
    <source>
        <dbReference type="Proteomes" id="UP000288071"/>
    </source>
</evidence>
<name>A0A443LFG7_9RHOB</name>
<proteinExistence type="predicted"/>
<sequence length="84" mass="9209">MTEIDLCVLRSRAVCLHLWQLRPRHPRAARPWHAPAPERPVLPLIACETRLLRRIAAAHHSAALGRIAERAVAAIGAAVTDGGR</sequence>
<dbReference type="Proteomes" id="UP000288071">
    <property type="component" value="Unassembled WGS sequence"/>
</dbReference>
<gene>
    <name evidence="1" type="ORF">EOW66_18940</name>
</gene>
<dbReference type="AlphaFoldDB" id="A0A443LFG7"/>
<comment type="caution">
    <text evidence="1">The sequence shown here is derived from an EMBL/GenBank/DDBJ whole genome shotgun (WGS) entry which is preliminary data.</text>
</comment>
<dbReference type="EMBL" id="SAVA01000017">
    <property type="protein sequence ID" value="RWR47950.1"/>
    <property type="molecule type" value="Genomic_DNA"/>
</dbReference>
<accession>A0A443LFG7</accession>
<keyword evidence="2" id="KW-1185">Reference proteome</keyword>
<reference evidence="1" key="1">
    <citation type="submission" date="2019-01" db="EMBL/GenBank/DDBJ databases">
        <title>Sinorhodobacter populi sp. nov. isolated from the symptomatic bark tissue of Populus euramericana canker.</title>
        <authorList>
            <person name="Xu G."/>
        </authorList>
    </citation>
    <scope>NUCLEOTIDE SEQUENCE [LARGE SCALE GENOMIC DNA]</scope>
    <source>
        <strain evidence="1">CGMCC 1.12963</strain>
    </source>
</reference>
<evidence type="ECO:0000313" key="1">
    <source>
        <dbReference type="EMBL" id="RWR47950.1"/>
    </source>
</evidence>